<dbReference type="RefSeq" id="WP_138211140.1">
    <property type="nucleotide sequence ID" value="NZ_CBCRUQ010000007.1"/>
</dbReference>
<keyword evidence="1" id="KW-0812">Transmembrane</keyword>
<dbReference type="PANTHER" id="PTHR34821">
    <property type="entry name" value="INNER MEMBRANE PROTEIN YDCZ"/>
    <property type="match status" value="1"/>
</dbReference>
<sequence length="141" mass="15127">MGIIFSIVAGILMSIQGVFNTNVGKKIGLWETSIVVQGVALVSTIIIFLFMRNGNWSALGSVNKLYLTGGIIGALITVTVMLGMNNLGPTYAVTLILIAQLLAAALIEAFGIFGVEQLRFGINKYLGLVMMIIGIIIFKYK</sequence>
<reference evidence="2 3" key="1">
    <citation type="submission" date="2019-05" db="EMBL/GenBank/DDBJ databases">
        <authorList>
            <consortium name="Pathogen Informatics"/>
        </authorList>
    </citation>
    <scope>NUCLEOTIDE SEQUENCE [LARGE SCALE GENOMIC DNA]</scope>
    <source>
        <strain evidence="2 3">NCTC503</strain>
    </source>
</reference>
<accession>A0A4U9RUR5</accession>
<organism evidence="2 3">
    <name type="scientific">Hathewaya histolytica</name>
    <name type="common">Clostridium histolyticum</name>
    <dbReference type="NCBI Taxonomy" id="1498"/>
    <lineage>
        <taxon>Bacteria</taxon>
        <taxon>Bacillati</taxon>
        <taxon>Bacillota</taxon>
        <taxon>Clostridia</taxon>
        <taxon>Eubacteriales</taxon>
        <taxon>Clostridiaceae</taxon>
        <taxon>Hathewaya</taxon>
    </lineage>
</organism>
<dbReference type="PANTHER" id="PTHR34821:SF3">
    <property type="entry name" value="MEMBRANE PROTEIN"/>
    <property type="match status" value="1"/>
</dbReference>
<gene>
    <name evidence="2" type="ORF">NCTC503_02660</name>
</gene>
<feature type="transmembrane region" description="Helical" evidence="1">
    <location>
        <begin position="122"/>
        <end position="140"/>
    </location>
</feature>
<feature type="transmembrane region" description="Helical" evidence="1">
    <location>
        <begin position="27"/>
        <end position="51"/>
    </location>
</feature>
<name>A0A4U9RUR5_HATHI</name>
<protein>
    <submittedName>
        <fullName evidence="2">Membrane protein</fullName>
    </submittedName>
</protein>
<evidence type="ECO:0000313" key="3">
    <source>
        <dbReference type="Proteomes" id="UP000308489"/>
    </source>
</evidence>
<evidence type="ECO:0000313" key="2">
    <source>
        <dbReference type="EMBL" id="VTQ96212.1"/>
    </source>
</evidence>
<dbReference type="Pfam" id="PF04657">
    <property type="entry name" value="DMT_YdcZ"/>
    <property type="match status" value="1"/>
</dbReference>
<keyword evidence="3" id="KW-1185">Reference proteome</keyword>
<dbReference type="KEGG" id="hhw:NCTC503_02660"/>
<keyword evidence="1" id="KW-0472">Membrane</keyword>
<feature type="transmembrane region" description="Helical" evidence="1">
    <location>
        <begin position="63"/>
        <end position="84"/>
    </location>
</feature>
<proteinExistence type="predicted"/>
<keyword evidence="1" id="KW-1133">Transmembrane helix</keyword>
<dbReference type="AlphaFoldDB" id="A0A4U9RUR5"/>
<dbReference type="EMBL" id="LR590481">
    <property type="protein sequence ID" value="VTQ96212.1"/>
    <property type="molecule type" value="Genomic_DNA"/>
</dbReference>
<dbReference type="OrthoDB" id="9789346at2"/>
<dbReference type="Proteomes" id="UP000308489">
    <property type="component" value="Chromosome 1"/>
</dbReference>
<evidence type="ECO:0000256" key="1">
    <source>
        <dbReference type="SAM" id="Phobius"/>
    </source>
</evidence>
<feature type="transmembrane region" description="Helical" evidence="1">
    <location>
        <begin position="90"/>
        <end position="115"/>
    </location>
</feature>
<dbReference type="InterPro" id="IPR006750">
    <property type="entry name" value="YdcZ"/>
</dbReference>
<dbReference type="GO" id="GO:0005886">
    <property type="term" value="C:plasma membrane"/>
    <property type="evidence" value="ECO:0007669"/>
    <property type="project" value="TreeGrafter"/>
</dbReference>